<dbReference type="CDD" id="cd01949">
    <property type="entry name" value="GGDEF"/>
    <property type="match status" value="1"/>
</dbReference>
<feature type="domain" description="PAS" evidence="2">
    <location>
        <begin position="1"/>
        <end position="53"/>
    </location>
</feature>
<evidence type="ECO:0000256" key="1">
    <source>
        <dbReference type="SAM" id="Coils"/>
    </source>
</evidence>
<accession>A0ABY9KXY4</accession>
<dbReference type="EMBL" id="CP129113">
    <property type="protein sequence ID" value="WLV24562.1"/>
    <property type="molecule type" value="Genomic_DNA"/>
</dbReference>
<organism evidence="4 5">
    <name type="scientific">Aciduricibacillus chroicocephali</name>
    <dbReference type="NCBI Taxonomy" id="3054939"/>
    <lineage>
        <taxon>Bacteria</taxon>
        <taxon>Bacillati</taxon>
        <taxon>Bacillota</taxon>
        <taxon>Bacilli</taxon>
        <taxon>Bacillales</taxon>
        <taxon>Bacillaceae</taxon>
        <taxon>Aciduricibacillus</taxon>
    </lineage>
</organism>
<reference evidence="4" key="1">
    <citation type="submission" date="2023-06" db="EMBL/GenBank/DDBJ databases">
        <title>A Treasure from Seagulls: Isolation and Description of Aciduricobacillus qingdaonensis gen. nov., sp. nov., a Rare Obligately Uric Acid-utilizing Member in the Family Bacillaceae.</title>
        <authorList>
            <person name="Liu W."/>
            <person name="Wang B."/>
        </authorList>
    </citation>
    <scope>NUCLEOTIDE SEQUENCE</scope>
    <source>
        <strain evidence="4">44XB</strain>
    </source>
</reference>
<dbReference type="RefSeq" id="WP_348027717.1">
    <property type="nucleotide sequence ID" value="NZ_CP129113.1"/>
</dbReference>
<proteinExistence type="predicted"/>
<dbReference type="PROSITE" id="PS50112">
    <property type="entry name" value="PAS"/>
    <property type="match status" value="1"/>
</dbReference>
<dbReference type="Pfam" id="PF00990">
    <property type="entry name" value="GGDEF"/>
    <property type="match status" value="1"/>
</dbReference>
<dbReference type="InterPro" id="IPR029787">
    <property type="entry name" value="Nucleotide_cyclase"/>
</dbReference>
<gene>
    <name evidence="4" type="ORF">QR721_13100</name>
</gene>
<dbReference type="PANTHER" id="PTHR45138">
    <property type="entry name" value="REGULATORY COMPONENTS OF SENSORY TRANSDUCTION SYSTEM"/>
    <property type="match status" value="1"/>
</dbReference>
<dbReference type="PROSITE" id="PS50887">
    <property type="entry name" value="GGDEF"/>
    <property type="match status" value="1"/>
</dbReference>
<dbReference type="InterPro" id="IPR000160">
    <property type="entry name" value="GGDEF_dom"/>
</dbReference>
<dbReference type="SUPFAM" id="SSF55785">
    <property type="entry name" value="PYP-like sensor domain (PAS domain)"/>
    <property type="match status" value="1"/>
</dbReference>
<dbReference type="Proteomes" id="UP001180087">
    <property type="component" value="Chromosome"/>
</dbReference>
<evidence type="ECO:0000313" key="5">
    <source>
        <dbReference type="Proteomes" id="UP001180087"/>
    </source>
</evidence>
<keyword evidence="5" id="KW-1185">Reference proteome</keyword>
<protein>
    <submittedName>
        <fullName evidence="4">Sensor domain-containing diguanylate cyclase</fullName>
        <ecNumber evidence="4">2.7.7.65</ecNumber>
    </submittedName>
</protein>
<evidence type="ECO:0000259" key="3">
    <source>
        <dbReference type="PROSITE" id="PS50887"/>
    </source>
</evidence>
<keyword evidence="4" id="KW-0548">Nucleotidyltransferase</keyword>
<dbReference type="InterPro" id="IPR000014">
    <property type="entry name" value="PAS"/>
</dbReference>
<dbReference type="InterPro" id="IPR050469">
    <property type="entry name" value="Diguanylate_Cyclase"/>
</dbReference>
<dbReference type="SUPFAM" id="SSF55073">
    <property type="entry name" value="Nucleotide cyclase"/>
    <property type="match status" value="1"/>
</dbReference>
<keyword evidence="1" id="KW-0175">Coiled coil</keyword>
<evidence type="ECO:0000313" key="4">
    <source>
        <dbReference type="EMBL" id="WLV24562.1"/>
    </source>
</evidence>
<dbReference type="NCBIfam" id="TIGR00254">
    <property type="entry name" value="GGDEF"/>
    <property type="match status" value="1"/>
</dbReference>
<sequence length="324" mass="37022">MGERIDTAPCGYISLDRNGHIKEINKTLLKWMGYELDDVAGKHLEMLLSPANRLVLHSYAIPEINLYGQIEELFINMKSKNGEAIPFLLNARKLDIGGETVIDCIMLQMKKRIEYEMELREVKREMEAAYIEKEAAFAELERVNEEIEAKQEELIAINAGLVELSKTDKLTGVPNRRYLEERLYEEIEKFQRTKVPFSVLMIDIDHFKVVNDTHGHQVGDKVLAKLAHILKREMKRGDFTARYGGEEFIMILPGANALMAMDFARSLNKAILEAKWGIVGKLTISIGVAEFTKEDNDESIIEHADQALYESKENGRNQSSLYIK</sequence>
<dbReference type="CDD" id="cd00130">
    <property type="entry name" value="PAS"/>
    <property type="match status" value="1"/>
</dbReference>
<evidence type="ECO:0000259" key="2">
    <source>
        <dbReference type="PROSITE" id="PS50112"/>
    </source>
</evidence>
<dbReference type="EC" id="2.7.7.65" evidence="4"/>
<dbReference type="InterPro" id="IPR035965">
    <property type="entry name" value="PAS-like_dom_sf"/>
</dbReference>
<feature type="domain" description="GGDEF" evidence="3">
    <location>
        <begin position="195"/>
        <end position="324"/>
    </location>
</feature>
<dbReference type="Gene3D" id="3.30.450.20">
    <property type="entry name" value="PAS domain"/>
    <property type="match status" value="1"/>
</dbReference>
<dbReference type="GO" id="GO:0052621">
    <property type="term" value="F:diguanylate cyclase activity"/>
    <property type="evidence" value="ECO:0007669"/>
    <property type="project" value="UniProtKB-EC"/>
</dbReference>
<dbReference type="Pfam" id="PF13426">
    <property type="entry name" value="PAS_9"/>
    <property type="match status" value="1"/>
</dbReference>
<feature type="coiled-coil region" evidence="1">
    <location>
        <begin position="112"/>
        <end position="160"/>
    </location>
</feature>
<keyword evidence="4" id="KW-0808">Transferase</keyword>
<dbReference type="SMART" id="SM00267">
    <property type="entry name" value="GGDEF"/>
    <property type="match status" value="1"/>
</dbReference>
<dbReference type="NCBIfam" id="TIGR00229">
    <property type="entry name" value="sensory_box"/>
    <property type="match status" value="1"/>
</dbReference>
<dbReference type="PANTHER" id="PTHR45138:SF9">
    <property type="entry name" value="DIGUANYLATE CYCLASE DGCM-RELATED"/>
    <property type="match status" value="1"/>
</dbReference>
<name>A0ABY9KXY4_9BACI</name>
<dbReference type="Gene3D" id="3.30.70.270">
    <property type="match status" value="1"/>
</dbReference>
<dbReference type="InterPro" id="IPR043128">
    <property type="entry name" value="Rev_trsase/Diguanyl_cyclase"/>
</dbReference>